<organism evidence="1 2">
    <name type="scientific">Lacipirellula parvula</name>
    <dbReference type="NCBI Taxonomy" id="2650471"/>
    <lineage>
        <taxon>Bacteria</taxon>
        <taxon>Pseudomonadati</taxon>
        <taxon>Planctomycetota</taxon>
        <taxon>Planctomycetia</taxon>
        <taxon>Pirellulales</taxon>
        <taxon>Lacipirellulaceae</taxon>
        <taxon>Lacipirellula</taxon>
    </lineage>
</organism>
<reference evidence="2" key="1">
    <citation type="submission" date="2019-10" db="EMBL/GenBank/DDBJ databases">
        <title>Lacipirellula parvula gen. nov., sp. nov., representing a lineage of planctomycetes widespread in freshwater anoxic habitats, and description of the family Lacipirellulaceae.</title>
        <authorList>
            <person name="Dedysh S.N."/>
            <person name="Kulichevskaya I.S."/>
            <person name="Beletsky A.V."/>
            <person name="Rakitin A.L."/>
            <person name="Mardanov A.V."/>
            <person name="Ivanova A.A."/>
            <person name="Saltykova V.X."/>
            <person name="Rijpstra W.I.C."/>
            <person name="Sinninghe Damste J.S."/>
            <person name="Ravin N.V."/>
        </authorList>
    </citation>
    <scope>NUCLEOTIDE SEQUENCE [LARGE SCALE GENOMIC DNA]</scope>
    <source>
        <strain evidence="2">PX69</strain>
    </source>
</reference>
<proteinExistence type="predicted"/>
<dbReference type="RefSeq" id="WP_152098337.1">
    <property type="nucleotide sequence ID" value="NZ_AP021861.1"/>
</dbReference>
<name>A0A5K7X7J9_9BACT</name>
<gene>
    <name evidence="1" type="ORF">PLANPX_1967</name>
</gene>
<sequence length="88" mass="10174">MQQIKSSWEDRANHRRVDYSARYTRHRSGVEITVLTPTQVTFLCPTSRAELRTVGVWTTRGRDLLVEQLHSSGHLRELELRIETGLAV</sequence>
<dbReference type="EMBL" id="AP021861">
    <property type="protein sequence ID" value="BBO32355.1"/>
    <property type="molecule type" value="Genomic_DNA"/>
</dbReference>
<protein>
    <submittedName>
        <fullName evidence="1">Uncharacterized protein</fullName>
    </submittedName>
</protein>
<keyword evidence="2" id="KW-1185">Reference proteome</keyword>
<dbReference type="AlphaFoldDB" id="A0A5K7X7J9"/>
<accession>A0A5K7X7J9</accession>
<dbReference type="KEGG" id="lpav:PLANPX_1967"/>
<dbReference type="Proteomes" id="UP000326837">
    <property type="component" value="Chromosome"/>
</dbReference>
<evidence type="ECO:0000313" key="1">
    <source>
        <dbReference type="EMBL" id="BBO32355.1"/>
    </source>
</evidence>
<evidence type="ECO:0000313" key="2">
    <source>
        <dbReference type="Proteomes" id="UP000326837"/>
    </source>
</evidence>